<feature type="region of interest" description="Disordered" evidence="2">
    <location>
        <begin position="294"/>
        <end position="315"/>
    </location>
</feature>
<evidence type="ECO:0000313" key="5">
    <source>
        <dbReference type="Proteomes" id="UP001345219"/>
    </source>
</evidence>
<feature type="domain" description="C2H2-type" evidence="3">
    <location>
        <begin position="183"/>
        <end position="210"/>
    </location>
</feature>
<dbReference type="InterPro" id="IPR013087">
    <property type="entry name" value="Znf_C2H2_type"/>
</dbReference>
<dbReference type="PANTHER" id="PTHR47593:SF8">
    <property type="entry name" value="OS12G0581900 PROTEIN"/>
    <property type="match status" value="1"/>
</dbReference>
<reference evidence="4 5" key="1">
    <citation type="journal article" date="2023" name="Hortic Res">
        <title>Pangenome of water caltrop reveals structural variations and asymmetric subgenome divergence after allopolyploidization.</title>
        <authorList>
            <person name="Zhang X."/>
            <person name="Chen Y."/>
            <person name="Wang L."/>
            <person name="Yuan Y."/>
            <person name="Fang M."/>
            <person name="Shi L."/>
            <person name="Lu R."/>
            <person name="Comes H.P."/>
            <person name="Ma Y."/>
            <person name="Chen Y."/>
            <person name="Huang G."/>
            <person name="Zhou Y."/>
            <person name="Zheng Z."/>
            <person name="Qiu Y."/>
        </authorList>
    </citation>
    <scope>NUCLEOTIDE SEQUENCE [LARGE SCALE GENOMIC DNA]</scope>
    <source>
        <tissue evidence="4">Roots</tissue>
    </source>
</reference>
<dbReference type="PROSITE" id="PS50157">
    <property type="entry name" value="ZINC_FINGER_C2H2_2"/>
    <property type="match status" value="1"/>
</dbReference>
<dbReference type="SUPFAM" id="SSF57667">
    <property type="entry name" value="beta-beta-alpha zinc fingers"/>
    <property type="match status" value="1"/>
</dbReference>
<evidence type="ECO:0000256" key="1">
    <source>
        <dbReference type="PROSITE-ProRule" id="PRU00042"/>
    </source>
</evidence>
<dbReference type="GO" id="GO:0008270">
    <property type="term" value="F:zinc ion binding"/>
    <property type="evidence" value="ECO:0007669"/>
    <property type="project" value="UniProtKB-KW"/>
</dbReference>
<keyword evidence="1" id="KW-0863">Zinc-finger</keyword>
<evidence type="ECO:0000313" key="4">
    <source>
        <dbReference type="EMBL" id="KAK4743298.1"/>
    </source>
</evidence>
<protein>
    <recommendedName>
        <fullName evidence="3">C2H2-type domain-containing protein</fullName>
    </recommendedName>
</protein>
<dbReference type="EMBL" id="JAXIOK010000023">
    <property type="protein sequence ID" value="KAK4743298.1"/>
    <property type="molecule type" value="Genomic_DNA"/>
</dbReference>
<keyword evidence="5" id="KW-1185">Reference proteome</keyword>
<dbReference type="PROSITE" id="PS00028">
    <property type="entry name" value="ZINC_FINGER_C2H2_1"/>
    <property type="match status" value="1"/>
</dbReference>
<evidence type="ECO:0000256" key="2">
    <source>
        <dbReference type="SAM" id="MobiDB-lite"/>
    </source>
</evidence>
<evidence type="ECO:0000259" key="3">
    <source>
        <dbReference type="PROSITE" id="PS50157"/>
    </source>
</evidence>
<name>A0AAN7GND5_9MYRT</name>
<keyword evidence="1" id="KW-0862">Zinc</keyword>
<accession>A0AAN7GND5</accession>
<sequence length="315" mass="35121">MKLKTLPPLTSKDCIQHPELTTRSVSHIFKEADVKQISIPVIHLQQHQDGDSISKHPCHWLLSISFHWRTLNSAGRIPTGINPIKGQKSHVIHCKLSFPLSLFQEMVFHYPQEVVVIDINNDTDDDNSCSSNANADNPIRGTGKEYGDQGEWLNLNLGGVNLTSTAEGDSEMQSRPPGSGKVFSCNFCMRKFYSSQALGGHQNAHKRERGAVRRYQTSQRMMSIMGLNPSIRSLGIRPHSLVHKSSHNGAAAGRFSGPSPAFRTGWAPFMIEDAFDLMWPGSFHIDQPQLQHLLPPQQQQPPTPEPLKLDLNLSL</sequence>
<dbReference type="InterPro" id="IPR036236">
    <property type="entry name" value="Znf_C2H2_sf"/>
</dbReference>
<keyword evidence="1" id="KW-0479">Metal-binding</keyword>
<dbReference type="PANTHER" id="PTHR47593">
    <property type="entry name" value="ZINC FINGER PROTEIN 4-LIKE"/>
    <property type="match status" value="1"/>
</dbReference>
<comment type="caution">
    <text evidence="4">The sequence shown here is derived from an EMBL/GenBank/DDBJ whole genome shotgun (WGS) entry which is preliminary data.</text>
</comment>
<proteinExistence type="predicted"/>
<organism evidence="4 5">
    <name type="scientific">Trapa incisa</name>
    <dbReference type="NCBI Taxonomy" id="236973"/>
    <lineage>
        <taxon>Eukaryota</taxon>
        <taxon>Viridiplantae</taxon>
        <taxon>Streptophyta</taxon>
        <taxon>Embryophyta</taxon>
        <taxon>Tracheophyta</taxon>
        <taxon>Spermatophyta</taxon>
        <taxon>Magnoliopsida</taxon>
        <taxon>eudicotyledons</taxon>
        <taxon>Gunneridae</taxon>
        <taxon>Pentapetalae</taxon>
        <taxon>rosids</taxon>
        <taxon>malvids</taxon>
        <taxon>Myrtales</taxon>
        <taxon>Lythraceae</taxon>
        <taxon>Trapa</taxon>
    </lineage>
</organism>
<gene>
    <name evidence="4" type="ORF">SAY87_001299</name>
</gene>
<dbReference type="AlphaFoldDB" id="A0AAN7GND5"/>
<dbReference type="Proteomes" id="UP001345219">
    <property type="component" value="Chromosome 1"/>
</dbReference>
<dbReference type="Gene3D" id="3.30.160.60">
    <property type="entry name" value="Classic Zinc Finger"/>
    <property type="match status" value="1"/>
</dbReference>
<dbReference type="InterPro" id="IPR053266">
    <property type="entry name" value="Zinc_finger_protein_7"/>
</dbReference>